<evidence type="ECO:0000256" key="9">
    <source>
        <dbReference type="SAM" id="Phobius"/>
    </source>
</evidence>
<evidence type="ECO:0000313" key="10">
    <source>
        <dbReference type="EMBL" id="KYN32727.1"/>
    </source>
</evidence>
<keyword evidence="8" id="KW-0449">Lipoprotein</keyword>
<dbReference type="GO" id="GO:0098552">
    <property type="term" value="C:side of membrane"/>
    <property type="evidence" value="ECO:0007669"/>
    <property type="project" value="UniProtKB-KW"/>
</dbReference>
<evidence type="ECO:0000256" key="2">
    <source>
        <dbReference type="ARBA" id="ARBA00022622"/>
    </source>
</evidence>
<dbReference type="InterPro" id="IPR031424">
    <property type="entry name" value="QVR-like"/>
</dbReference>
<organism evidence="10 11">
    <name type="scientific">Trachymyrmex septentrionalis</name>
    <dbReference type="NCBI Taxonomy" id="34720"/>
    <lineage>
        <taxon>Eukaryota</taxon>
        <taxon>Metazoa</taxon>
        <taxon>Ecdysozoa</taxon>
        <taxon>Arthropoda</taxon>
        <taxon>Hexapoda</taxon>
        <taxon>Insecta</taxon>
        <taxon>Pterygota</taxon>
        <taxon>Neoptera</taxon>
        <taxon>Endopterygota</taxon>
        <taxon>Hymenoptera</taxon>
        <taxon>Apocrita</taxon>
        <taxon>Aculeata</taxon>
        <taxon>Formicoidea</taxon>
        <taxon>Formicidae</taxon>
        <taxon>Myrmicinae</taxon>
        <taxon>Trachymyrmex</taxon>
    </lineage>
</organism>
<evidence type="ECO:0000256" key="7">
    <source>
        <dbReference type="ARBA" id="ARBA00023180"/>
    </source>
</evidence>
<dbReference type="InterPro" id="IPR050975">
    <property type="entry name" value="Sleep_regulator"/>
</dbReference>
<dbReference type="Pfam" id="PF17064">
    <property type="entry name" value="QVR"/>
    <property type="match status" value="1"/>
</dbReference>
<evidence type="ECO:0000256" key="6">
    <source>
        <dbReference type="ARBA" id="ARBA00023136"/>
    </source>
</evidence>
<evidence type="ECO:0000256" key="3">
    <source>
        <dbReference type="ARBA" id="ARBA00022692"/>
    </source>
</evidence>
<evidence type="ECO:0000313" key="11">
    <source>
        <dbReference type="Proteomes" id="UP000078541"/>
    </source>
</evidence>
<keyword evidence="3 9" id="KW-0812">Transmembrane</keyword>
<dbReference type="PANTHER" id="PTHR33562:SF14">
    <property type="entry name" value="PROTEIN QUIVER"/>
    <property type="match status" value="1"/>
</dbReference>
<protein>
    <submittedName>
        <fullName evidence="10">Uncharacterized protein</fullName>
    </submittedName>
</protein>
<proteinExistence type="predicted"/>
<dbReference type="STRING" id="34720.A0A195EXV5"/>
<feature type="transmembrane region" description="Helical" evidence="9">
    <location>
        <begin position="68"/>
        <end position="86"/>
    </location>
</feature>
<comment type="subcellular location">
    <subcellularLocation>
        <location evidence="1">Membrane</location>
        <topology evidence="1">Lipid-anchor</topology>
        <topology evidence="1">GPI-anchor</topology>
    </subcellularLocation>
</comment>
<gene>
    <name evidence="10" type="ORF">ALC56_13006</name>
</gene>
<evidence type="ECO:0000256" key="4">
    <source>
        <dbReference type="ARBA" id="ARBA00022729"/>
    </source>
</evidence>
<reference evidence="10 11" key="1">
    <citation type="submission" date="2016-03" db="EMBL/GenBank/DDBJ databases">
        <title>Trachymyrmex septentrionalis WGS genome.</title>
        <authorList>
            <person name="Nygaard S."/>
            <person name="Hu H."/>
            <person name="Boomsma J."/>
            <person name="Zhang G."/>
        </authorList>
    </citation>
    <scope>NUCLEOTIDE SEQUENCE [LARGE SCALE GENOMIC DNA]</scope>
    <source>
        <strain evidence="10">Tsep2-gDNA-1</strain>
        <tissue evidence="10">Whole body</tissue>
    </source>
</reference>
<dbReference type="Proteomes" id="UP000078541">
    <property type="component" value="Unassembled WGS sequence"/>
</dbReference>
<dbReference type="AlphaFoldDB" id="A0A195EXV5"/>
<evidence type="ECO:0000256" key="1">
    <source>
        <dbReference type="ARBA" id="ARBA00004589"/>
    </source>
</evidence>
<name>A0A195EXV5_9HYME</name>
<dbReference type="GO" id="GO:0030431">
    <property type="term" value="P:sleep"/>
    <property type="evidence" value="ECO:0007669"/>
    <property type="project" value="InterPro"/>
</dbReference>
<dbReference type="GO" id="GO:0032222">
    <property type="term" value="P:regulation of synaptic transmission, cholinergic"/>
    <property type="evidence" value="ECO:0007669"/>
    <property type="project" value="InterPro"/>
</dbReference>
<keyword evidence="6 9" id="KW-0472">Membrane</keyword>
<accession>A0A195EXV5</accession>
<evidence type="ECO:0000256" key="8">
    <source>
        <dbReference type="ARBA" id="ARBA00023288"/>
    </source>
</evidence>
<feature type="transmembrane region" description="Helical" evidence="9">
    <location>
        <begin position="26"/>
        <end position="48"/>
    </location>
</feature>
<keyword evidence="5 9" id="KW-1133">Transmembrane helix</keyword>
<keyword evidence="2" id="KW-0336">GPI-anchor</keyword>
<keyword evidence="4" id="KW-0732">Signal</keyword>
<evidence type="ECO:0000256" key="5">
    <source>
        <dbReference type="ARBA" id="ARBA00022989"/>
    </source>
</evidence>
<keyword evidence="11" id="KW-1185">Reference proteome</keyword>
<feature type="transmembrane region" description="Helical" evidence="9">
    <location>
        <begin position="197"/>
        <end position="216"/>
    </location>
</feature>
<keyword evidence="7" id="KW-0325">Glycoprotein</keyword>
<dbReference type="EMBL" id="KQ981940">
    <property type="protein sequence ID" value="KYN32727.1"/>
    <property type="molecule type" value="Genomic_DNA"/>
</dbReference>
<sequence>MAAFDMCAEPYKTRLENEHIEIKEHLYCFVSTAVFCYTLVKLFSDYLFINCSKEKKRRKMNKVFRPRFVTLCSIILLLCCNGGNAMQCYQCNSRNNSQCADLIPPDTMKIDCSELKDGAKYTMCRKITQVIEFSVNGCILIFVYTVPPDMRVIRGCGWDESNYKGKCYQRSGFGGRQEVCSCLTDYCNSAMPGSGIWSQRLIFSCILINLLLMFSWN</sequence>
<dbReference type="PANTHER" id="PTHR33562">
    <property type="entry name" value="ATILLA, ISOFORM B-RELATED-RELATED"/>
    <property type="match status" value="1"/>
</dbReference>